<evidence type="ECO:0000256" key="7">
    <source>
        <dbReference type="ARBA" id="ARBA00022748"/>
    </source>
</evidence>
<dbReference type="RefSeq" id="WP_135480981.1">
    <property type="nucleotide sequence ID" value="NZ_SRMF01000001.1"/>
</dbReference>
<dbReference type="AlphaFoldDB" id="A0A4Z0WHF8"/>
<keyword evidence="3" id="KW-0997">Cell inner membrane</keyword>
<dbReference type="NCBIfam" id="NF009731">
    <property type="entry name" value="PRK13254.1-5"/>
    <property type="match status" value="1"/>
</dbReference>
<dbReference type="PANTHER" id="PTHR34128:SF2">
    <property type="entry name" value="CYTOCHROME C-TYPE BIOGENESIS PROTEIN CCME HOMOLOG, MITOCHONDRIAL"/>
    <property type="match status" value="1"/>
</dbReference>
<dbReference type="InterPro" id="IPR036127">
    <property type="entry name" value="CcmE-like_sf"/>
</dbReference>
<dbReference type="PANTHER" id="PTHR34128">
    <property type="entry name" value="CYTOCHROME C-TYPE BIOGENESIS PROTEIN CCME HOMOLOG, MITOCHONDRIAL"/>
    <property type="match status" value="1"/>
</dbReference>
<evidence type="ECO:0000256" key="14">
    <source>
        <dbReference type="PIRSR" id="PIRSR604329-50"/>
    </source>
</evidence>
<keyword evidence="5 13" id="KW-0812">Transmembrane</keyword>
<dbReference type="Pfam" id="PF03100">
    <property type="entry name" value="CcmE"/>
    <property type="match status" value="1"/>
</dbReference>
<keyword evidence="17" id="KW-1185">Reference proteome</keyword>
<keyword evidence="7 13" id="KW-0201">Cytochrome c-type biogenesis</keyword>
<evidence type="ECO:0000256" key="6">
    <source>
        <dbReference type="ARBA" id="ARBA00022723"/>
    </source>
</evidence>
<dbReference type="Proteomes" id="UP000297475">
    <property type="component" value="Unassembled WGS sequence"/>
</dbReference>
<evidence type="ECO:0000256" key="4">
    <source>
        <dbReference type="ARBA" id="ARBA00022617"/>
    </source>
</evidence>
<dbReference type="EMBL" id="SRMF01000001">
    <property type="protein sequence ID" value="TGG95367.1"/>
    <property type="molecule type" value="Genomic_DNA"/>
</dbReference>
<keyword evidence="2 13" id="KW-1003">Cell membrane</keyword>
<evidence type="ECO:0000256" key="12">
    <source>
        <dbReference type="ARBA" id="ARBA00056663"/>
    </source>
</evidence>
<evidence type="ECO:0000256" key="10">
    <source>
        <dbReference type="ARBA" id="ARBA00023004"/>
    </source>
</evidence>
<evidence type="ECO:0000256" key="11">
    <source>
        <dbReference type="ARBA" id="ARBA00023136"/>
    </source>
</evidence>
<dbReference type="HAMAP" id="MF_01959">
    <property type="entry name" value="CcmE"/>
    <property type="match status" value="1"/>
</dbReference>
<evidence type="ECO:0000256" key="5">
    <source>
        <dbReference type="ARBA" id="ARBA00022692"/>
    </source>
</evidence>
<dbReference type="GO" id="GO:0020037">
    <property type="term" value="F:heme binding"/>
    <property type="evidence" value="ECO:0007669"/>
    <property type="project" value="InterPro"/>
</dbReference>
<evidence type="ECO:0000313" key="17">
    <source>
        <dbReference type="Proteomes" id="UP000297475"/>
    </source>
</evidence>
<dbReference type="NCBIfam" id="NF009729">
    <property type="entry name" value="PRK13254.1-3"/>
    <property type="match status" value="1"/>
</dbReference>
<keyword evidence="4 13" id="KW-0349">Heme</keyword>
<dbReference type="GO" id="GO:0046872">
    <property type="term" value="F:metal ion binding"/>
    <property type="evidence" value="ECO:0007669"/>
    <property type="project" value="UniProtKB-KW"/>
</dbReference>
<protein>
    <recommendedName>
        <fullName evidence="13">Cytochrome c-type biogenesis protein CcmE</fullName>
    </recommendedName>
    <alternativeName>
        <fullName evidence="13">Cytochrome c maturation protein E</fullName>
    </alternativeName>
    <alternativeName>
        <fullName evidence="13">Heme chaperone CcmE</fullName>
    </alternativeName>
</protein>
<dbReference type="GO" id="GO:0017004">
    <property type="term" value="P:cytochrome complex assembly"/>
    <property type="evidence" value="ECO:0007669"/>
    <property type="project" value="UniProtKB-KW"/>
</dbReference>
<keyword evidence="11 13" id="KW-0472">Membrane</keyword>
<evidence type="ECO:0000256" key="15">
    <source>
        <dbReference type="SAM" id="Phobius"/>
    </source>
</evidence>
<keyword evidence="9 13" id="KW-1133">Transmembrane helix</keyword>
<comment type="function">
    <text evidence="12 13">Heme chaperone required for the biogenesis of c-type cytochromes. Transiently binds heme delivered by CcmC and transfers the heme to apo-cytochromes in a process facilitated by CcmF and CcmH.</text>
</comment>
<feature type="topological domain" description="Extracellular" evidence="13">
    <location>
        <begin position="30"/>
        <end position="155"/>
    </location>
</feature>
<evidence type="ECO:0000256" key="1">
    <source>
        <dbReference type="ARBA" id="ARBA00004533"/>
    </source>
</evidence>
<proteinExistence type="inferred from homology"/>
<feature type="binding site" description="covalent" evidence="13 14">
    <location>
        <position position="124"/>
    </location>
    <ligand>
        <name>heme</name>
        <dbReference type="ChEBI" id="CHEBI:30413"/>
    </ligand>
</feature>
<dbReference type="GO" id="GO:0005886">
    <property type="term" value="C:plasma membrane"/>
    <property type="evidence" value="ECO:0007669"/>
    <property type="project" value="UniProtKB-SubCell"/>
</dbReference>
<comment type="caution">
    <text evidence="16">The sequence shown here is derived from an EMBL/GenBank/DDBJ whole genome shotgun (WGS) entry which is preliminary data.</text>
</comment>
<dbReference type="OrthoDB" id="9793584at2"/>
<feature type="transmembrane region" description="Helical" evidence="15">
    <location>
        <begin position="9"/>
        <end position="29"/>
    </location>
</feature>
<organism evidence="16 17">
    <name type="scientific">Natronospirillum operosum</name>
    <dbReference type="NCBI Taxonomy" id="2759953"/>
    <lineage>
        <taxon>Bacteria</taxon>
        <taxon>Pseudomonadati</taxon>
        <taxon>Pseudomonadota</taxon>
        <taxon>Gammaproteobacteria</taxon>
        <taxon>Oceanospirillales</taxon>
        <taxon>Natronospirillaceae</taxon>
        <taxon>Natronospirillum</taxon>
    </lineage>
</organism>
<comment type="subcellular location">
    <subcellularLocation>
        <location evidence="1">Cell inner membrane</location>
    </subcellularLocation>
    <subcellularLocation>
        <location evidence="13">Cell membrane</location>
        <topology evidence="13">Single-pass type II membrane protein</topology>
    </subcellularLocation>
</comment>
<comment type="similarity">
    <text evidence="13">Belongs to the CcmE/CycJ family.</text>
</comment>
<dbReference type="InterPro" id="IPR004329">
    <property type="entry name" value="CcmE"/>
</dbReference>
<dbReference type="SUPFAM" id="SSF82093">
    <property type="entry name" value="Heme chaperone CcmE"/>
    <property type="match status" value="1"/>
</dbReference>
<evidence type="ECO:0000313" key="16">
    <source>
        <dbReference type="EMBL" id="TGG95367.1"/>
    </source>
</evidence>
<keyword evidence="6 13" id="KW-0479">Metal-binding</keyword>
<sequence length="155" mass="17067">MNPARKQRLILILLAVGLFTVSVILLLIANRNQVNLFYSPTDIVEGEAPLDRSFRAGGVVVHDSVWRDTDTLAVTFTVSDNLSEVTMTYTGILPDLFKEGQGVVATGTLNENGIFQASEVLARHDENYMPPEVARALEEARRRGQTPDYNNAGGY</sequence>
<gene>
    <name evidence="13 16" type="primary">ccmE</name>
    <name evidence="13" type="synonym">cycJ</name>
    <name evidence="16" type="ORF">E4656_02790</name>
</gene>
<accession>A0A4Z0WHF8</accession>
<reference evidence="16 17" key="1">
    <citation type="submission" date="2019-04" db="EMBL/GenBank/DDBJ databases">
        <title>Natronospirillum operosus gen. nov., sp. nov., a haloalkaliphilic satellite isolated from decaying biomass of laboratory culture of cyanobacterium Geitlerinema sp. and proposal of Natronospirillaceae fam. nov. and Saccharospirillaceae fam. nov.</title>
        <authorList>
            <person name="Kevbrin V."/>
            <person name="Boltyanskaya Y."/>
            <person name="Koziaeva V."/>
            <person name="Grouzdev D.S."/>
            <person name="Park M."/>
            <person name="Cho J."/>
        </authorList>
    </citation>
    <scope>NUCLEOTIDE SEQUENCE [LARGE SCALE GENOMIC DNA]</scope>
    <source>
        <strain evidence="16 17">G-116</strain>
    </source>
</reference>
<evidence type="ECO:0000256" key="13">
    <source>
        <dbReference type="HAMAP-Rule" id="MF_01959"/>
    </source>
</evidence>
<evidence type="ECO:0000256" key="9">
    <source>
        <dbReference type="ARBA" id="ARBA00022989"/>
    </source>
</evidence>
<evidence type="ECO:0000256" key="8">
    <source>
        <dbReference type="ARBA" id="ARBA00022968"/>
    </source>
</evidence>
<dbReference type="GO" id="GO:0017003">
    <property type="term" value="P:protein-heme linkage"/>
    <property type="evidence" value="ECO:0007669"/>
    <property type="project" value="UniProtKB-UniRule"/>
</dbReference>
<evidence type="ECO:0000256" key="2">
    <source>
        <dbReference type="ARBA" id="ARBA00022475"/>
    </source>
</evidence>
<name>A0A4Z0WHF8_9GAMM</name>
<dbReference type="FunFam" id="2.40.50.140:FF:000104">
    <property type="entry name" value="Cytochrome c-type biogenesis protein CcmE"/>
    <property type="match status" value="1"/>
</dbReference>
<dbReference type="Gene3D" id="2.40.50.140">
    <property type="entry name" value="Nucleic acid-binding proteins"/>
    <property type="match status" value="1"/>
</dbReference>
<keyword evidence="8 13" id="KW-0735">Signal-anchor</keyword>
<dbReference type="NCBIfam" id="NF009727">
    <property type="entry name" value="PRK13254.1-1"/>
    <property type="match status" value="1"/>
</dbReference>
<evidence type="ECO:0000256" key="3">
    <source>
        <dbReference type="ARBA" id="ARBA00022519"/>
    </source>
</evidence>
<keyword evidence="10 13" id="KW-0408">Iron</keyword>
<feature type="binding site" description="axial binding residue" evidence="13 14">
    <location>
        <position position="128"/>
    </location>
    <ligand>
        <name>heme</name>
        <dbReference type="ChEBI" id="CHEBI:30413"/>
    </ligand>
    <ligandPart>
        <name>Fe</name>
        <dbReference type="ChEBI" id="CHEBI:18248"/>
    </ligandPart>
</feature>
<dbReference type="InterPro" id="IPR012340">
    <property type="entry name" value="NA-bd_OB-fold"/>
</dbReference>
<feature type="topological domain" description="Cytoplasmic" evidence="13">
    <location>
        <begin position="1"/>
        <end position="8"/>
    </location>
</feature>